<dbReference type="InterPro" id="IPR046341">
    <property type="entry name" value="SET_dom_sf"/>
</dbReference>
<keyword evidence="6" id="KW-0479">Metal-binding</keyword>
<dbReference type="SMART" id="SM00317">
    <property type="entry name" value="SET"/>
    <property type="match status" value="1"/>
</dbReference>
<dbReference type="AlphaFoldDB" id="A0A7J7J969"/>
<dbReference type="GO" id="GO:0042054">
    <property type="term" value="F:histone methyltransferase activity"/>
    <property type="evidence" value="ECO:0007669"/>
    <property type="project" value="InterPro"/>
</dbReference>
<dbReference type="Pfam" id="PF05033">
    <property type="entry name" value="Pre-SET"/>
    <property type="match status" value="1"/>
</dbReference>
<dbReference type="GO" id="GO:0008270">
    <property type="term" value="F:zinc ion binding"/>
    <property type="evidence" value="ECO:0007669"/>
    <property type="project" value="InterPro"/>
</dbReference>
<keyword evidence="4" id="KW-0808">Transferase</keyword>
<evidence type="ECO:0000256" key="7">
    <source>
        <dbReference type="ARBA" id="ARBA00022833"/>
    </source>
</evidence>
<keyword evidence="12" id="KW-1185">Reference proteome</keyword>
<reference evidence="11" key="1">
    <citation type="submission" date="2020-06" db="EMBL/GenBank/DDBJ databases">
        <title>Draft genome of Bugula neritina, a colonial animal packing powerful symbionts and potential medicines.</title>
        <authorList>
            <person name="Rayko M."/>
        </authorList>
    </citation>
    <scope>NUCLEOTIDE SEQUENCE [LARGE SCALE GENOMIC DNA]</scope>
    <source>
        <strain evidence="11">Kwan_BN1</strain>
    </source>
</reference>
<evidence type="ECO:0000313" key="12">
    <source>
        <dbReference type="Proteomes" id="UP000593567"/>
    </source>
</evidence>
<evidence type="ECO:0000313" key="11">
    <source>
        <dbReference type="EMBL" id="KAF6022264.1"/>
    </source>
</evidence>
<dbReference type="PANTHER" id="PTHR46223">
    <property type="entry name" value="HISTONE-LYSINE N-METHYLTRANSFERASE SUV39H"/>
    <property type="match status" value="1"/>
</dbReference>
<feature type="domain" description="Post-SET" evidence="10">
    <location>
        <begin position="238"/>
        <end position="254"/>
    </location>
</feature>
<dbReference type="GO" id="GO:0005634">
    <property type="term" value="C:nucleus"/>
    <property type="evidence" value="ECO:0007669"/>
    <property type="project" value="InterPro"/>
</dbReference>
<evidence type="ECO:0000259" key="8">
    <source>
        <dbReference type="PROSITE" id="PS50280"/>
    </source>
</evidence>
<feature type="domain" description="SET" evidence="8">
    <location>
        <begin position="97"/>
        <end position="231"/>
    </location>
</feature>
<dbReference type="Pfam" id="PF00856">
    <property type="entry name" value="SET"/>
    <property type="match status" value="1"/>
</dbReference>
<dbReference type="PROSITE" id="PS50868">
    <property type="entry name" value="POST_SET"/>
    <property type="match status" value="1"/>
</dbReference>
<name>A0A7J7J969_BUGNE</name>
<comment type="caution">
    <text evidence="11">The sequence shown here is derived from an EMBL/GenBank/DDBJ whole genome shotgun (WGS) entry which is preliminary data.</text>
</comment>
<evidence type="ECO:0000259" key="9">
    <source>
        <dbReference type="PROSITE" id="PS50867"/>
    </source>
</evidence>
<comment type="subcellular location">
    <subcellularLocation>
        <location evidence="1">Chromosome</location>
    </subcellularLocation>
</comment>
<evidence type="ECO:0000256" key="4">
    <source>
        <dbReference type="ARBA" id="ARBA00022679"/>
    </source>
</evidence>
<dbReference type="EMBL" id="VXIV02002875">
    <property type="protein sequence ID" value="KAF6022264.1"/>
    <property type="molecule type" value="Genomic_DNA"/>
</dbReference>
<proteinExistence type="predicted"/>
<gene>
    <name evidence="11" type="ORF">EB796_019433</name>
</gene>
<evidence type="ECO:0000256" key="3">
    <source>
        <dbReference type="ARBA" id="ARBA00022603"/>
    </source>
</evidence>
<feature type="domain" description="Pre-SET" evidence="9">
    <location>
        <begin position="28"/>
        <end position="94"/>
    </location>
</feature>
<dbReference type="InterPro" id="IPR003616">
    <property type="entry name" value="Post-SET_dom"/>
</dbReference>
<keyword evidence="7" id="KW-0862">Zinc</keyword>
<dbReference type="OrthoDB" id="308383at2759"/>
<dbReference type="InterPro" id="IPR007728">
    <property type="entry name" value="Pre-SET_dom"/>
</dbReference>
<dbReference type="PROSITE" id="PS50280">
    <property type="entry name" value="SET"/>
    <property type="match status" value="1"/>
</dbReference>
<evidence type="ECO:0000256" key="5">
    <source>
        <dbReference type="ARBA" id="ARBA00022691"/>
    </source>
</evidence>
<evidence type="ECO:0000256" key="1">
    <source>
        <dbReference type="ARBA" id="ARBA00004286"/>
    </source>
</evidence>
<keyword evidence="3" id="KW-0489">Methyltransferase</keyword>
<evidence type="ECO:0000256" key="2">
    <source>
        <dbReference type="ARBA" id="ARBA00022454"/>
    </source>
</evidence>
<accession>A0A7J7J969</accession>
<dbReference type="GO" id="GO:0005694">
    <property type="term" value="C:chromosome"/>
    <property type="evidence" value="ECO:0007669"/>
    <property type="project" value="UniProtKB-SubCell"/>
</dbReference>
<dbReference type="GO" id="GO:0032259">
    <property type="term" value="P:methylation"/>
    <property type="evidence" value="ECO:0007669"/>
    <property type="project" value="UniProtKB-KW"/>
</dbReference>
<dbReference type="InterPro" id="IPR001214">
    <property type="entry name" value="SET_dom"/>
</dbReference>
<keyword evidence="5" id="KW-0949">S-adenosyl-L-methionine</keyword>
<protein>
    <submittedName>
        <fullName evidence="11">SETMAR</fullName>
    </submittedName>
</protein>
<evidence type="ECO:0000259" key="10">
    <source>
        <dbReference type="PROSITE" id="PS50868"/>
    </source>
</evidence>
<dbReference type="Proteomes" id="UP000593567">
    <property type="component" value="Unassembled WGS sequence"/>
</dbReference>
<evidence type="ECO:0000256" key="6">
    <source>
        <dbReference type="ARBA" id="ARBA00022723"/>
    </source>
</evidence>
<dbReference type="SUPFAM" id="SSF82199">
    <property type="entry name" value="SET domain"/>
    <property type="match status" value="1"/>
</dbReference>
<sequence>METVHWTCIDTPYTEEEYILDVMDDRFMGCDCGDTGSCSSSDCLCVRLSLGVSYTPSGKLTTSLTSPHQKPVLECHSECSCMSSICTNRMLSRKTKHNLQVFDTGNRGLGLMTKTDICKGEFVCEYLGELISADAAKARLESTTPDAPQTAGNTSSSSMNYLITVNEYFTSGSSRWCIDARRFGNIARFINHSCQPNLVSLVCRAGCDVPRVALFACRDIAAGEELSFSYASPDSVLSTKPCLCGAKDCKLFLPFDVT</sequence>
<dbReference type="InterPro" id="IPR050973">
    <property type="entry name" value="H3K9_Histone-Lys_N-MTase"/>
</dbReference>
<dbReference type="PANTHER" id="PTHR46223:SF3">
    <property type="entry name" value="HISTONE-LYSINE N-METHYLTRANSFERASE SET-23"/>
    <property type="match status" value="1"/>
</dbReference>
<dbReference type="PROSITE" id="PS50867">
    <property type="entry name" value="PRE_SET"/>
    <property type="match status" value="1"/>
</dbReference>
<keyword evidence="2" id="KW-0158">Chromosome</keyword>
<dbReference type="Gene3D" id="2.170.270.10">
    <property type="entry name" value="SET domain"/>
    <property type="match status" value="1"/>
</dbReference>
<organism evidence="11 12">
    <name type="scientific">Bugula neritina</name>
    <name type="common">Brown bryozoan</name>
    <name type="synonym">Sertularia neritina</name>
    <dbReference type="NCBI Taxonomy" id="10212"/>
    <lineage>
        <taxon>Eukaryota</taxon>
        <taxon>Metazoa</taxon>
        <taxon>Spiralia</taxon>
        <taxon>Lophotrochozoa</taxon>
        <taxon>Bryozoa</taxon>
        <taxon>Gymnolaemata</taxon>
        <taxon>Cheilostomatida</taxon>
        <taxon>Flustrina</taxon>
        <taxon>Buguloidea</taxon>
        <taxon>Bugulidae</taxon>
        <taxon>Bugula</taxon>
    </lineage>
</organism>